<dbReference type="SUPFAM" id="SSF53597">
    <property type="entry name" value="Dihydrofolate reductase-like"/>
    <property type="match status" value="1"/>
</dbReference>
<gene>
    <name evidence="2" type="ORF">GCM10009864_60680</name>
</gene>
<dbReference type="Pfam" id="PF01872">
    <property type="entry name" value="RibD_C"/>
    <property type="match status" value="1"/>
</dbReference>
<dbReference type="InterPro" id="IPR002734">
    <property type="entry name" value="RibDG_C"/>
</dbReference>
<sequence>MRRLTYYIGCSLDGFIAGPDGETDSSGFDGDLKDAILTEYPETIPAHARAELGLVDAPNKVFDTILMGRATYEPALRIGVTSPYPHLRQYVFSTTLPRTDPEVEVVSGDPVELVRGLKRQPGAGIWLCGGASLAGQLLGEIDELLVKRYPVVFGSGIPLFRAPFAPADWLLGDSRVFLTGTTLTSYVRRQEHSC</sequence>
<dbReference type="InterPro" id="IPR050765">
    <property type="entry name" value="Riboflavin_Biosynth_HTPR"/>
</dbReference>
<comment type="caution">
    <text evidence="2">The sequence shown here is derived from an EMBL/GenBank/DDBJ whole genome shotgun (WGS) entry which is preliminary data.</text>
</comment>
<organism evidence="2 3">
    <name type="scientific">Streptomyces lunalinharesii</name>
    <dbReference type="NCBI Taxonomy" id="333384"/>
    <lineage>
        <taxon>Bacteria</taxon>
        <taxon>Bacillati</taxon>
        <taxon>Actinomycetota</taxon>
        <taxon>Actinomycetes</taxon>
        <taxon>Kitasatosporales</taxon>
        <taxon>Streptomycetaceae</taxon>
        <taxon>Streptomyces</taxon>
    </lineage>
</organism>
<evidence type="ECO:0000313" key="2">
    <source>
        <dbReference type="EMBL" id="GAA2680156.1"/>
    </source>
</evidence>
<protein>
    <submittedName>
        <fullName evidence="2">Dihydrofolate reductase family protein</fullName>
    </submittedName>
</protein>
<dbReference type="Proteomes" id="UP001500994">
    <property type="component" value="Unassembled WGS sequence"/>
</dbReference>
<evidence type="ECO:0000259" key="1">
    <source>
        <dbReference type="Pfam" id="PF01872"/>
    </source>
</evidence>
<accession>A0ABN3SLS3</accession>
<keyword evidence="3" id="KW-1185">Reference proteome</keyword>
<dbReference type="EMBL" id="BAAARK010000025">
    <property type="protein sequence ID" value="GAA2680156.1"/>
    <property type="molecule type" value="Genomic_DNA"/>
</dbReference>
<dbReference type="Gene3D" id="3.40.430.10">
    <property type="entry name" value="Dihydrofolate Reductase, subunit A"/>
    <property type="match status" value="1"/>
</dbReference>
<dbReference type="PANTHER" id="PTHR38011">
    <property type="entry name" value="DIHYDROFOLATE REDUCTASE FAMILY PROTEIN (AFU_ORTHOLOGUE AFUA_8G06820)"/>
    <property type="match status" value="1"/>
</dbReference>
<evidence type="ECO:0000313" key="3">
    <source>
        <dbReference type="Proteomes" id="UP001500994"/>
    </source>
</evidence>
<dbReference type="PANTHER" id="PTHR38011:SF11">
    <property type="entry name" value="2,5-DIAMINO-6-RIBOSYLAMINO-4(3H)-PYRIMIDINONE 5'-PHOSPHATE REDUCTASE"/>
    <property type="match status" value="1"/>
</dbReference>
<proteinExistence type="predicted"/>
<name>A0ABN3SLS3_9ACTN</name>
<feature type="domain" description="Bacterial bifunctional deaminase-reductase C-terminal" evidence="1">
    <location>
        <begin position="4"/>
        <end position="161"/>
    </location>
</feature>
<dbReference type="InterPro" id="IPR024072">
    <property type="entry name" value="DHFR-like_dom_sf"/>
</dbReference>
<reference evidence="2 3" key="1">
    <citation type="journal article" date="2019" name="Int. J. Syst. Evol. Microbiol.">
        <title>The Global Catalogue of Microorganisms (GCM) 10K type strain sequencing project: providing services to taxonomists for standard genome sequencing and annotation.</title>
        <authorList>
            <consortium name="The Broad Institute Genomics Platform"/>
            <consortium name="The Broad Institute Genome Sequencing Center for Infectious Disease"/>
            <person name="Wu L."/>
            <person name="Ma J."/>
        </authorList>
    </citation>
    <scope>NUCLEOTIDE SEQUENCE [LARGE SCALE GENOMIC DNA]</scope>
    <source>
        <strain evidence="2 3">JCM 16374</strain>
    </source>
</reference>